<evidence type="ECO:0000313" key="17">
    <source>
        <dbReference type="EMBL" id="SHO66125.1"/>
    </source>
</evidence>
<dbReference type="InterPro" id="IPR016192">
    <property type="entry name" value="APOBEC/CMP_deaminase_Zn-bd"/>
</dbReference>
<dbReference type="AlphaFoldDB" id="A0A1M7ZMK9"/>
<accession>A0A1M7ZMK9</accession>
<feature type="binding site" evidence="14">
    <location>
        <position position="55"/>
    </location>
    <ligand>
        <name>Zn(2+)</name>
        <dbReference type="ChEBI" id="CHEBI:29105"/>
        <note>catalytic</note>
    </ligand>
</feature>
<organism evidence="17 18">
    <name type="scientific">Pseudoxanthobacter soli DSM 19599</name>
    <dbReference type="NCBI Taxonomy" id="1123029"/>
    <lineage>
        <taxon>Bacteria</taxon>
        <taxon>Pseudomonadati</taxon>
        <taxon>Pseudomonadota</taxon>
        <taxon>Alphaproteobacteria</taxon>
        <taxon>Hyphomicrobiales</taxon>
        <taxon>Segnochrobactraceae</taxon>
        <taxon>Pseudoxanthobacter</taxon>
    </lineage>
</organism>
<dbReference type="InterPro" id="IPR002125">
    <property type="entry name" value="CMP_dCMP_dom"/>
</dbReference>
<keyword evidence="18" id="KW-1185">Reference proteome</keyword>
<dbReference type="NCBIfam" id="NF004064">
    <property type="entry name" value="PRK05578.1"/>
    <property type="match status" value="1"/>
</dbReference>
<evidence type="ECO:0000256" key="11">
    <source>
        <dbReference type="ARBA" id="ARBA00049558"/>
    </source>
</evidence>
<evidence type="ECO:0000256" key="10">
    <source>
        <dbReference type="ARBA" id="ARBA00049252"/>
    </source>
</evidence>
<dbReference type="SUPFAM" id="SSF53927">
    <property type="entry name" value="Cytidine deaminase-like"/>
    <property type="match status" value="1"/>
</dbReference>
<dbReference type="CDD" id="cd01283">
    <property type="entry name" value="cytidine_deaminase"/>
    <property type="match status" value="1"/>
</dbReference>
<feature type="binding site" evidence="13">
    <location>
        <begin position="44"/>
        <end position="50"/>
    </location>
    <ligand>
        <name>substrate</name>
    </ligand>
</feature>
<dbReference type="NCBIfam" id="TIGR01354">
    <property type="entry name" value="cyt_deam_tetra"/>
    <property type="match status" value="1"/>
</dbReference>
<dbReference type="GO" id="GO:0005829">
    <property type="term" value="C:cytosol"/>
    <property type="evidence" value="ECO:0007669"/>
    <property type="project" value="TreeGrafter"/>
</dbReference>
<dbReference type="EMBL" id="FRXO01000005">
    <property type="protein sequence ID" value="SHO66125.1"/>
    <property type="molecule type" value="Genomic_DNA"/>
</dbReference>
<feature type="domain" description="CMP/dCMP-type deaminase" evidence="16">
    <location>
        <begin position="3"/>
        <end position="130"/>
    </location>
</feature>
<keyword evidence="6 14" id="KW-0479">Metal-binding</keyword>
<evidence type="ECO:0000256" key="5">
    <source>
        <dbReference type="ARBA" id="ARBA00018266"/>
    </source>
</evidence>
<proteinExistence type="inferred from homology"/>
<dbReference type="Proteomes" id="UP000186406">
    <property type="component" value="Unassembled WGS sequence"/>
</dbReference>
<evidence type="ECO:0000256" key="1">
    <source>
        <dbReference type="ARBA" id="ARBA00001947"/>
    </source>
</evidence>
<dbReference type="GO" id="GO:0055086">
    <property type="term" value="P:nucleobase-containing small molecule metabolic process"/>
    <property type="evidence" value="ECO:0007669"/>
    <property type="project" value="UniProtKB-ARBA"/>
</dbReference>
<comment type="function">
    <text evidence="2 15">This enzyme scavenges exogenous and endogenous cytidine and 2'-deoxycytidine for UMP synthesis.</text>
</comment>
<reference evidence="17 18" key="1">
    <citation type="submission" date="2016-12" db="EMBL/GenBank/DDBJ databases">
        <authorList>
            <person name="Song W.-J."/>
            <person name="Kurnit D.M."/>
        </authorList>
    </citation>
    <scope>NUCLEOTIDE SEQUENCE [LARGE SCALE GENOMIC DNA]</scope>
    <source>
        <strain evidence="17 18">DSM 19599</strain>
    </source>
</reference>
<evidence type="ECO:0000256" key="15">
    <source>
        <dbReference type="RuleBase" id="RU364006"/>
    </source>
</evidence>
<protein>
    <recommendedName>
        <fullName evidence="5 15">Cytidine deaminase</fullName>
        <ecNumber evidence="4 15">3.5.4.5</ecNumber>
    </recommendedName>
    <alternativeName>
        <fullName evidence="9 15">Cytidine aminohydrolase</fullName>
    </alternativeName>
</protein>
<dbReference type="GO" id="GO:0072527">
    <property type="term" value="P:pyrimidine-containing compound metabolic process"/>
    <property type="evidence" value="ECO:0007669"/>
    <property type="project" value="UniProtKB-ARBA"/>
</dbReference>
<evidence type="ECO:0000259" key="16">
    <source>
        <dbReference type="PROSITE" id="PS51747"/>
    </source>
</evidence>
<dbReference type="InterPro" id="IPR006262">
    <property type="entry name" value="Cyt_deam_tetra"/>
</dbReference>
<comment type="catalytic activity">
    <reaction evidence="10 15">
        <text>2'-deoxycytidine + H2O + H(+) = 2'-deoxyuridine + NH4(+)</text>
        <dbReference type="Rhea" id="RHEA:13433"/>
        <dbReference type="ChEBI" id="CHEBI:15377"/>
        <dbReference type="ChEBI" id="CHEBI:15378"/>
        <dbReference type="ChEBI" id="CHEBI:15698"/>
        <dbReference type="ChEBI" id="CHEBI:16450"/>
        <dbReference type="ChEBI" id="CHEBI:28938"/>
        <dbReference type="EC" id="3.5.4.5"/>
    </reaction>
</comment>
<evidence type="ECO:0000256" key="2">
    <source>
        <dbReference type="ARBA" id="ARBA00003949"/>
    </source>
</evidence>
<dbReference type="InterPro" id="IPR050202">
    <property type="entry name" value="Cyt/Deoxycyt_deaminase"/>
</dbReference>
<evidence type="ECO:0000256" key="13">
    <source>
        <dbReference type="PIRSR" id="PIRSR606262-2"/>
    </source>
</evidence>
<feature type="active site" description="Proton donor" evidence="12">
    <location>
        <position position="57"/>
    </location>
</feature>
<evidence type="ECO:0000256" key="4">
    <source>
        <dbReference type="ARBA" id="ARBA00012783"/>
    </source>
</evidence>
<evidence type="ECO:0000256" key="14">
    <source>
        <dbReference type="PIRSR" id="PIRSR606262-3"/>
    </source>
</evidence>
<dbReference type="Pfam" id="PF00383">
    <property type="entry name" value="dCMP_cyt_deam_1"/>
    <property type="match status" value="1"/>
</dbReference>
<gene>
    <name evidence="17" type="ORF">SAMN02745172_02780</name>
</gene>
<dbReference type="GO" id="GO:0004126">
    <property type="term" value="F:cytidine deaminase activity"/>
    <property type="evidence" value="ECO:0007669"/>
    <property type="project" value="UniProtKB-UniRule"/>
</dbReference>
<evidence type="ECO:0000256" key="3">
    <source>
        <dbReference type="ARBA" id="ARBA00006576"/>
    </source>
</evidence>
<evidence type="ECO:0000256" key="9">
    <source>
        <dbReference type="ARBA" id="ARBA00032005"/>
    </source>
</evidence>
<keyword evidence="8 14" id="KW-0862">Zinc</keyword>
<dbReference type="GO" id="GO:0008270">
    <property type="term" value="F:zinc ion binding"/>
    <property type="evidence" value="ECO:0007669"/>
    <property type="project" value="UniProtKB-UniRule"/>
</dbReference>
<dbReference type="PROSITE" id="PS51747">
    <property type="entry name" value="CYT_DCMP_DEAMINASES_2"/>
    <property type="match status" value="1"/>
</dbReference>
<evidence type="ECO:0000256" key="12">
    <source>
        <dbReference type="PIRSR" id="PIRSR606262-1"/>
    </source>
</evidence>
<name>A0A1M7ZMK9_9HYPH</name>
<dbReference type="PANTHER" id="PTHR11644">
    <property type="entry name" value="CYTIDINE DEAMINASE"/>
    <property type="match status" value="1"/>
</dbReference>
<dbReference type="EC" id="3.5.4.5" evidence="4 15"/>
<evidence type="ECO:0000313" key="18">
    <source>
        <dbReference type="Proteomes" id="UP000186406"/>
    </source>
</evidence>
<comment type="similarity">
    <text evidence="3 15">Belongs to the cytidine and deoxycytidylate deaminase family.</text>
</comment>
<feature type="binding site" evidence="14">
    <location>
        <position position="88"/>
    </location>
    <ligand>
        <name>Zn(2+)</name>
        <dbReference type="ChEBI" id="CHEBI:29105"/>
        <note>catalytic</note>
    </ligand>
</feature>
<sequence>MTDEIDRLFEAARAVRANAHAPYSKFHVGAAILTDAGTIHAGCNVEIASYPEGWCAETTALGKMVASGERTVRAVLVIGDGPGLTTPCGGCRQRLAEFAGRDVPVHIADPGGVRASFTVGDLLPHGFVLAD</sequence>
<dbReference type="RefSeq" id="WP_073629638.1">
    <property type="nucleotide sequence ID" value="NZ_FRXO01000005.1"/>
</dbReference>
<comment type="catalytic activity">
    <reaction evidence="11 15">
        <text>cytidine + H2O + H(+) = uridine + NH4(+)</text>
        <dbReference type="Rhea" id="RHEA:16069"/>
        <dbReference type="ChEBI" id="CHEBI:15377"/>
        <dbReference type="ChEBI" id="CHEBI:15378"/>
        <dbReference type="ChEBI" id="CHEBI:16704"/>
        <dbReference type="ChEBI" id="CHEBI:17562"/>
        <dbReference type="ChEBI" id="CHEBI:28938"/>
        <dbReference type="EC" id="3.5.4.5"/>
    </reaction>
</comment>
<dbReference type="OrthoDB" id="9795347at2"/>
<dbReference type="PANTHER" id="PTHR11644:SF2">
    <property type="entry name" value="CYTIDINE DEAMINASE"/>
    <property type="match status" value="1"/>
</dbReference>
<dbReference type="InterPro" id="IPR016193">
    <property type="entry name" value="Cytidine_deaminase-like"/>
</dbReference>
<dbReference type="Gene3D" id="3.40.140.10">
    <property type="entry name" value="Cytidine Deaminase, domain 2"/>
    <property type="match status" value="1"/>
</dbReference>
<evidence type="ECO:0000256" key="8">
    <source>
        <dbReference type="ARBA" id="ARBA00022833"/>
    </source>
</evidence>
<dbReference type="GO" id="GO:0042802">
    <property type="term" value="F:identical protein binding"/>
    <property type="evidence" value="ECO:0007669"/>
    <property type="project" value="UniProtKB-ARBA"/>
</dbReference>
<keyword evidence="7 15" id="KW-0378">Hydrolase</keyword>
<evidence type="ECO:0000256" key="7">
    <source>
        <dbReference type="ARBA" id="ARBA00022801"/>
    </source>
</evidence>
<evidence type="ECO:0000256" key="6">
    <source>
        <dbReference type="ARBA" id="ARBA00022723"/>
    </source>
</evidence>
<dbReference type="FunFam" id="3.40.140.10:FF:000008">
    <property type="entry name" value="Cytidine deaminase"/>
    <property type="match status" value="1"/>
</dbReference>
<dbReference type="PROSITE" id="PS00903">
    <property type="entry name" value="CYT_DCMP_DEAMINASES_1"/>
    <property type="match status" value="1"/>
</dbReference>
<comment type="cofactor">
    <cofactor evidence="1 14 15">
        <name>Zn(2+)</name>
        <dbReference type="ChEBI" id="CHEBI:29105"/>
    </cofactor>
</comment>
<dbReference type="STRING" id="1123029.SAMN02745172_02780"/>
<feature type="binding site" evidence="14">
    <location>
        <position position="91"/>
    </location>
    <ligand>
        <name>Zn(2+)</name>
        <dbReference type="ChEBI" id="CHEBI:29105"/>
        <note>catalytic</note>
    </ligand>
</feature>